<dbReference type="PROSITE" id="PS50004">
    <property type="entry name" value="C2"/>
    <property type="match status" value="2"/>
</dbReference>
<dbReference type="EMBL" id="OV696692">
    <property type="protein sequence ID" value="CAH1270258.1"/>
    <property type="molecule type" value="Genomic_DNA"/>
</dbReference>
<keyword evidence="16" id="KW-1185">Reference proteome</keyword>
<dbReference type="CDD" id="cd08402">
    <property type="entry name" value="C2B_Synaptotagmin-1"/>
    <property type="match status" value="1"/>
</dbReference>
<evidence type="ECO:0000256" key="8">
    <source>
        <dbReference type="ARBA" id="ARBA00022989"/>
    </source>
</evidence>
<keyword evidence="9" id="KW-0770">Synapse</keyword>
<evidence type="ECO:0000256" key="10">
    <source>
        <dbReference type="ARBA" id="ARBA00023136"/>
    </source>
</evidence>
<dbReference type="Gene3D" id="2.60.40.150">
    <property type="entry name" value="C2 domain"/>
    <property type="match status" value="2"/>
</dbReference>
<dbReference type="Proteomes" id="UP000838412">
    <property type="component" value="Chromosome 7"/>
</dbReference>
<organism evidence="15 16">
    <name type="scientific">Branchiostoma lanceolatum</name>
    <name type="common">Common lancelet</name>
    <name type="synonym">Amphioxus lanceolatum</name>
    <dbReference type="NCBI Taxonomy" id="7740"/>
    <lineage>
        <taxon>Eukaryota</taxon>
        <taxon>Metazoa</taxon>
        <taxon>Chordata</taxon>
        <taxon>Cephalochordata</taxon>
        <taxon>Leptocardii</taxon>
        <taxon>Amphioxiformes</taxon>
        <taxon>Branchiostomatidae</taxon>
        <taxon>Branchiostoma</taxon>
    </lineage>
</organism>
<protein>
    <submittedName>
        <fullName evidence="15">SYT1 protein</fullName>
    </submittedName>
</protein>
<dbReference type="GO" id="GO:0005509">
    <property type="term" value="F:calcium ion binding"/>
    <property type="evidence" value="ECO:0007669"/>
    <property type="project" value="TreeGrafter"/>
</dbReference>
<dbReference type="InterPro" id="IPR000008">
    <property type="entry name" value="C2_dom"/>
</dbReference>
<dbReference type="GO" id="GO:0005886">
    <property type="term" value="C:plasma membrane"/>
    <property type="evidence" value="ECO:0007669"/>
    <property type="project" value="TreeGrafter"/>
</dbReference>
<dbReference type="SUPFAM" id="SSF81995">
    <property type="entry name" value="beta-sandwich domain of Sec23/24"/>
    <property type="match status" value="1"/>
</dbReference>
<dbReference type="GO" id="GO:0048791">
    <property type="term" value="P:calcium ion-regulated exocytosis of neurotransmitter"/>
    <property type="evidence" value="ECO:0007669"/>
    <property type="project" value="TreeGrafter"/>
</dbReference>
<feature type="domain" description="C2" evidence="14">
    <location>
        <begin position="351"/>
        <end position="484"/>
    </location>
</feature>
<feature type="compositionally biased region" description="Low complexity" evidence="12">
    <location>
        <begin position="11"/>
        <end position="34"/>
    </location>
</feature>
<keyword evidence="7" id="KW-0106">Calcium</keyword>
<accession>A0A8K0A9F0</accession>
<dbReference type="FunFam" id="2.60.40.150:FF:000016">
    <property type="entry name" value="Synaptotagmin 1"/>
    <property type="match status" value="1"/>
</dbReference>
<evidence type="ECO:0000256" key="2">
    <source>
        <dbReference type="ARBA" id="ARBA00004254"/>
    </source>
</evidence>
<dbReference type="GO" id="GO:0031045">
    <property type="term" value="C:dense core granule"/>
    <property type="evidence" value="ECO:0007669"/>
    <property type="project" value="TreeGrafter"/>
</dbReference>
<sequence>MPSFHHLVRRQGQQAQAAPPANQAAPLAGQAPPAGQVPPRPQGYQQYPPQGYPYPPQGYPYPPQGYPYPPQNPYQPAGPGAPGQGFAPNAAAAVGTTVAALINGTIAPTPPLTGAKGFEHKMEELFKKIPLPMWAIYTIAAVIALILLACIACICKKCVFKKKKKGKGEKGGKNVIDLKDVKMLGNSYKEKVQPDVEEIDAGLEGEGGDNESVQEKVNLGKLQFSLDYDFEAGQLKVGVIQAADLPAMDMAGTSDPYVKVMLLPDKKKKYETKVHRKTLNPVYNETFVFKDVKFNEIGSKTLRLAVYDFDRFGGHDIIGEIRIPMNSVDLGRVIEEWRDLEAAEKEGQNEKLGDICFSLRYVPTKGQLTVVILECKQLKKMDLGGASDPYVKIYLMMNGKRLKKKKTTVKKCTLNPYYNESFKFDIPFDQIQKVELVITVLDWDAIGGSDPIGRTVLGCNATGAELRHWSDMLANPRRPICQWHTLQEVPEDK</sequence>
<keyword evidence="4 13" id="KW-0812">Transmembrane</keyword>
<dbReference type="PRINTS" id="PR00360">
    <property type="entry name" value="C2DOMAIN"/>
</dbReference>
<dbReference type="PANTHER" id="PTHR10024">
    <property type="entry name" value="SYNAPTOTAGMIN"/>
    <property type="match status" value="1"/>
</dbReference>
<dbReference type="InterPro" id="IPR001565">
    <property type="entry name" value="Synaptotagmin"/>
</dbReference>
<evidence type="ECO:0000256" key="9">
    <source>
        <dbReference type="ARBA" id="ARBA00023018"/>
    </source>
</evidence>
<keyword evidence="11" id="KW-0968">Cytoplasmic vesicle</keyword>
<dbReference type="CDD" id="cd21342">
    <property type="entry name" value="Syt1_2_N"/>
    <property type="match status" value="1"/>
</dbReference>
<dbReference type="GO" id="GO:0000149">
    <property type="term" value="F:SNARE binding"/>
    <property type="evidence" value="ECO:0007669"/>
    <property type="project" value="TreeGrafter"/>
</dbReference>
<feature type="domain" description="C2" evidence="14">
    <location>
        <begin position="218"/>
        <end position="338"/>
    </location>
</feature>
<dbReference type="GO" id="GO:0001786">
    <property type="term" value="F:phosphatidylserine binding"/>
    <property type="evidence" value="ECO:0007669"/>
    <property type="project" value="TreeGrafter"/>
</dbReference>
<dbReference type="Pfam" id="PF00168">
    <property type="entry name" value="C2"/>
    <property type="match status" value="2"/>
</dbReference>
<proteinExistence type="inferred from homology"/>
<keyword evidence="10 13" id="KW-0472">Membrane</keyword>
<dbReference type="PANTHER" id="PTHR10024:SF227">
    <property type="entry name" value="SYNAPTOTAGMIN 1"/>
    <property type="match status" value="1"/>
</dbReference>
<dbReference type="PRINTS" id="PR00399">
    <property type="entry name" value="SYNAPTOTAGMN"/>
</dbReference>
<evidence type="ECO:0000313" key="16">
    <source>
        <dbReference type="Proteomes" id="UP000838412"/>
    </source>
</evidence>
<dbReference type="GO" id="GO:0030672">
    <property type="term" value="C:synaptic vesicle membrane"/>
    <property type="evidence" value="ECO:0007669"/>
    <property type="project" value="UniProtKB-SubCell"/>
</dbReference>
<gene>
    <name evidence="15" type="primary">SYT1</name>
    <name evidence="15" type="ORF">BLAG_LOCUS22596</name>
</gene>
<evidence type="ECO:0000256" key="12">
    <source>
        <dbReference type="SAM" id="MobiDB-lite"/>
    </source>
</evidence>
<dbReference type="SUPFAM" id="SSF49562">
    <property type="entry name" value="C2 domain (Calcium/lipid-binding domain, CaLB)"/>
    <property type="match status" value="2"/>
</dbReference>
<dbReference type="SMART" id="SM00239">
    <property type="entry name" value="C2"/>
    <property type="match status" value="2"/>
</dbReference>
<evidence type="ECO:0000256" key="4">
    <source>
        <dbReference type="ARBA" id="ARBA00022692"/>
    </source>
</evidence>
<evidence type="ECO:0000256" key="5">
    <source>
        <dbReference type="ARBA" id="ARBA00022723"/>
    </source>
</evidence>
<dbReference type="AlphaFoldDB" id="A0A8K0A9F0"/>
<dbReference type="CDD" id="cd08385">
    <property type="entry name" value="C2A_Synaptotagmin-1-5-6-9-10"/>
    <property type="match status" value="1"/>
</dbReference>
<evidence type="ECO:0000259" key="14">
    <source>
        <dbReference type="PROSITE" id="PS50004"/>
    </source>
</evidence>
<keyword evidence="6" id="KW-0677">Repeat</keyword>
<evidence type="ECO:0000256" key="3">
    <source>
        <dbReference type="ARBA" id="ARBA00006996"/>
    </source>
</evidence>
<comment type="cofactor">
    <cofactor evidence="1">
        <name>Ca(2+)</name>
        <dbReference type="ChEBI" id="CHEBI:29108"/>
    </cofactor>
</comment>
<evidence type="ECO:0000256" key="13">
    <source>
        <dbReference type="SAM" id="Phobius"/>
    </source>
</evidence>
<comment type="subcellular location">
    <subcellularLocation>
        <location evidence="2">Cytoplasmic vesicle</location>
        <location evidence="2">Secretory vesicle</location>
        <location evidence="2">Synaptic vesicle membrane</location>
        <topology evidence="2">Single-pass membrane protein</topology>
    </subcellularLocation>
</comment>
<dbReference type="GO" id="GO:0030276">
    <property type="term" value="F:clathrin binding"/>
    <property type="evidence" value="ECO:0007669"/>
    <property type="project" value="TreeGrafter"/>
</dbReference>
<dbReference type="OrthoDB" id="67700at2759"/>
<keyword evidence="8 13" id="KW-1133">Transmembrane helix</keyword>
<comment type="similarity">
    <text evidence="3">Belongs to the synaptotagmin family.</text>
</comment>
<keyword evidence="5" id="KW-0479">Metal-binding</keyword>
<dbReference type="FunFam" id="2.60.40.150:FF:000007">
    <property type="entry name" value="Synaptotagmin 1"/>
    <property type="match status" value="1"/>
</dbReference>
<reference evidence="15" key="1">
    <citation type="submission" date="2022-01" db="EMBL/GenBank/DDBJ databases">
        <authorList>
            <person name="Braso-Vives M."/>
        </authorList>
    </citation>
    <scope>NUCLEOTIDE SEQUENCE</scope>
</reference>
<dbReference type="GO" id="GO:0005544">
    <property type="term" value="F:calcium-dependent phospholipid binding"/>
    <property type="evidence" value="ECO:0007669"/>
    <property type="project" value="TreeGrafter"/>
</dbReference>
<dbReference type="GO" id="GO:0048488">
    <property type="term" value="P:synaptic vesicle endocytosis"/>
    <property type="evidence" value="ECO:0007669"/>
    <property type="project" value="TreeGrafter"/>
</dbReference>
<feature type="transmembrane region" description="Helical" evidence="13">
    <location>
        <begin position="134"/>
        <end position="155"/>
    </location>
</feature>
<dbReference type="GO" id="GO:0030424">
    <property type="term" value="C:axon"/>
    <property type="evidence" value="ECO:0007669"/>
    <property type="project" value="TreeGrafter"/>
</dbReference>
<evidence type="ECO:0000313" key="15">
    <source>
        <dbReference type="EMBL" id="CAH1270258.1"/>
    </source>
</evidence>
<evidence type="ECO:0000256" key="6">
    <source>
        <dbReference type="ARBA" id="ARBA00022737"/>
    </source>
</evidence>
<feature type="region of interest" description="Disordered" evidence="12">
    <location>
        <begin position="1"/>
        <end position="54"/>
    </location>
</feature>
<evidence type="ECO:0000256" key="1">
    <source>
        <dbReference type="ARBA" id="ARBA00001913"/>
    </source>
</evidence>
<name>A0A8K0A9F0_BRALA</name>
<dbReference type="InterPro" id="IPR035892">
    <property type="entry name" value="C2_domain_sf"/>
</dbReference>
<evidence type="ECO:0000256" key="11">
    <source>
        <dbReference type="ARBA" id="ARBA00023329"/>
    </source>
</evidence>
<evidence type="ECO:0000256" key="7">
    <source>
        <dbReference type="ARBA" id="ARBA00022837"/>
    </source>
</evidence>